<evidence type="ECO:0000256" key="3">
    <source>
        <dbReference type="ARBA" id="ARBA00022475"/>
    </source>
</evidence>
<evidence type="ECO:0000256" key="2">
    <source>
        <dbReference type="ARBA" id="ARBA00005745"/>
    </source>
</evidence>
<feature type="domain" description="Type II secretion system protein GspF" evidence="8">
    <location>
        <begin position="238"/>
        <end position="361"/>
    </location>
</feature>
<evidence type="ECO:0000256" key="7">
    <source>
        <dbReference type="SAM" id="Phobius"/>
    </source>
</evidence>
<feature type="domain" description="Type II secretion system protein GspF" evidence="8">
    <location>
        <begin position="32"/>
        <end position="154"/>
    </location>
</feature>
<evidence type="ECO:0000256" key="6">
    <source>
        <dbReference type="ARBA" id="ARBA00023136"/>
    </source>
</evidence>
<dbReference type="InterPro" id="IPR018076">
    <property type="entry name" value="T2SS_GspF_dom"/>
</dbReference>
<keyword evidence="3" id="KW-1003">Cell membrane</keyword>
<protein>
    <recommendedName>
        <fullName evidence="8">Type II secretion system protein GspF domain-containing protein</fullName>
    </recommendedName>
</protein>
<evidence type="ECO:0000256" key="5">
    <source>
        <dbReference type="ARBA" id="ARBA00022989"/>
    </source>
</evidence>
<evidence type="ECO:0000256" key="4">
    <source>
        <dbReference type="ARBA" id="ARBA00022692"/>
    </source>
</evidence>
<dbReference type="Proteomes" id="UP000185891">
    <property type="component" value="Unassembled WGS sequence"/>
</dbReference>
<dbReference type="InterPro" id="IPR042094">
    <property type="entry name" value="T2SS_GspF_sf"/>
</dbReference>
<comment type="subcellular location">
    <subcellularLocation>
        <location evidence="1">Cell membrane</location>
        <topology evidence="1">Multi-pass membrane protein</topology>
    </subcellularLocation>
</comment>
<dbReference type="GO" id="GO:0005886">
    <property type="term" value="C:plasma membrane"/>
    <property type="evidence" value="ECO:0007669"/>
    <property type="project" value="UniProtKB-SubCell"/>
</dbReference>
<dbReference type="EMBL" id="MFAA01000017">
    <property type="protein sequence ID" value="OGD69039.1"/>
    <property type="molecule type" value="Genomic_DNA"/>
</dbReference>
<evidence type="ECO:0000259" key="8">
    <source>
        <dbReference type="Pfam" id="PF00482"/>
    </source>
</evidence>
<evidence type="ECO:0000313" key="9">
    <source>
        <dbReference type="EMBL" id="OGD69039.1"/>
    </source>
</evidence>
<organism evidence="9 10">
    <name type="scientific">Candidatus Campbellbacteria bacterium RIFCSPHIGHO2_12_FULL_35_10</name>
    <dbReference type="NCBI Taxonomy" id="1797578"/>
    <lineage>
        <taxon>Bacteria</taxon>
        <taxon>Candidatus Campbelliibacteriota</taxon>
    </lineage>
</organism>
<name>A0A1F5ENQ5_9BACT</name>
<comment type="caution">
    <text evidence="9">The sequence shown here is derived from an EMBL/GenBank/DDBJ whole genome shotgun (WGS) entry which is preliminary data.</text>
</comment>
<comment type="similarity">
    <text evidence="2">Belongs to the GSP F family.</text>
</comment>
<feature type="transmembrane region" description="Helical" evidence="7">
    <location>
        <begin position="131"/>
        <end position="153"/>
    </location>
</feature>
<dbReference type="AlphaFoldDB" id="A0A1F5ENQ5"/>
<keyword evidence="6 7" id="KW-0472">Membrane</keyword>
<dbReference type="InterPro" id="IPR003004">
    <property type="entry name" value="GspF/PilC"/>
</dbReference>
<sequence length="371" mass="41805">MNNKTQKKVSEPVLKKKKKFSSFGLGKEKDYFIENLSMLASSGMTIDSAVRSMRDEMRTKKMKEILDRVAKEVEDGSPVWKALDGIGIFSPHIISLVRVGEESGKLSENLRVVSLQEEKNRDFRSKINSAMMYPIFVLSLTLLVGVSIAWFILPRLALVFSQMNIKLPWVTQVLINLGQFLGKNGFFVVPIFFAFVLATFYLVFFFKKTKFIGQWLLFHLPGIKNLIKEIELARMGYLMGALLDAGLPITDAFDSLSRATTFSFYRNIYLHLKDNINEGFSIQKSFASYPKANRYIPSPIQQMIVAGEKSGSLSKTFSKIGETFERKTEVTTKNLSVILEPILLVIVWVGVVSVALAVILPIYGLIGGLRK</sequence>
<evidence type="ECO:0000256" key="1">
    <source>
        <dbReference type="ARBA" id="ARBA00004651"/>
    </source>
</evidence>
<accession>A0A1F5ENQ5</accession>
<proteinExistence type="inferred from homology"/>
<dbReference type="Pfam" id="PF00482">
    <property type="entry name" value="T2SSF"/>
    <property type="match status" value="2"/>
</dbReference>
<gene>
    <name evidence="9" type="ORF">A3E89_01250</name>
</gene>
<keyword evidence="5 7" id="KW-1133">Transmembrane helix</keyword>
<feature type="transmembrane region" description="Helical" evidence="7">
    <location>
        <begin position="342"/>
        <end position="366"/>
    </location>
</feature>
<dbReference type="Gene3D" id="1.20.81.30">
    <property type="entry name" value="Type II secretion system (T2SS), domain F"/>
    <property type="match status" value="2"/>
</dbReference>
<reference evidence="9 10" key="1">
    <citation type="journal article" date="2016" name="Nat. Commun.">
        <title>Thousands of microbial genomes shed light on interconnected biogeochemical processes in an aquifer system.</title>
        <authorList>
            <person name="Anantharaman K."/>
            <person name="Brown C.T."/>
            <person name="Hug L.A."/>
            <person name="Sharon I."/>
            <person name="Castelle C.J."/>
            <person name="Probst A.J."/>
            <person name="Thomas B.C."/>
            <person name="Singh A."/>
            <person name="Wilkins M.J."/>
            <person name="Karaoz U."/>
            <person name="Brodie E.L."/>
            <person name="Williams K.H."/>
            <person name="Hubbard S.S."/>
            <person name="Banfield J.F."/>
        </authorList>
    </citation>
    <scope>NUCLEOTIDE SEQUENCE [LARGE SCALE GENOMIC DNA]</scope>
</reference>
<evidence type="ECO:0000313" key="10">
    <source>
        <dbReference type="Proteomes" id="UP000185891"/>
    </source>
</evidence>
<dbReference type="PANTHER" id="PTHR30012:SF0">
    <property type="entry name" value="TYPE II SECRETION SYSTEM PROTEIN F-RELATED"/>
    <property type="match status" value="1"/>
</dbReference>
<keyword evidence="4 7" id="KW-0812">Transmembrane</keyword>
<dbReference type="PANTHER" id="PTHR30012">
    <property type="entry name" value="GENERAL SECRETION PATHWAY PROTEIN"/>
    <property type="match status" value="1"/>
</dbReference>
<feature type="transmembrane region" description="Helical" evidence="7">
    <location>
        <begin position="186"/>
        <end position="206"/>
    </location>
</feature>